<dbReference type="InterPro" id="IPR036724">
    <property type="entry name" value="Cobalamin-bd_sf"/>
</dbReference>
<keyword evidence="5" id="KW-0411">Iron-sulfur</keyword>
<evidence type="ECO:0000256" key="3">
    <source>
        <dbReference type="ARBA" id="ARBA00022723"/>
    </source>
</evidence>
<evidence type="ECO:0000256" key="5">
    <source>
        <dbReference type="ARBA" id="ARBA00023014"/>
    </source>
</evidence>
<organism evidence="8 9">
    <name type="scientific">Lachnotalea glycerini</name>
    <dbReference type="NCBI Taxonomy" id="1763509"/>
    <lineage>
        <taxon>Bacteria</taxon>
        <taxon>Bacillati</taxon>
        <taxon>Bacillota</taxon>
        <taxon>Clostridia</taxon>
        <taxon>Lachnospirales</taxon>
        <taxon>Lachnospiraceae</taxon>
        <taxon>Lachnotalea</taxon>
    </lineage>
</organism>
<evidence type="ECO:0000259" key="7">
    <source>
        <dbReference type="PROSITE" id="PS51918"/>
    </source>
</evidence>
<dbReference type="GO" id="GO:0003824">
    <property type="term" value="F:catalytic activity"/>
    <property type="evidence" value="ECO:0007669"/>
    <property type="project" value="InterPro"/>
</dbReference>
<dbReference type="InterPro" id="IPR058240">
    <property type="entry name" value="rSAM_sf"/>
</dbReference>
<dbReference type="InterPro" id="IPR023404">
    <property type="entry name" value="rSAM_horseshoe"/>
</dbReference>
<reference evidence="8 9" key="1">
    <citation type="submission" date="2018-05" db="EMBL/GenBank/DDBJ databases">
        <title>Genomic Encyclopedia of Type Strains, Phase IV (KMG-IV): sequencing the most valuable type-strain genomes for metagenomic binning, comparative biology and taxonomic classification.</title>
        <authorList>
            <person name="Goeker M."/>
        </authorList>
    </citation>
    <scope>NUCLEOTIDE SEQUENCE [LARGE SCALE GENOMIC DNA]</scope>
    <source>
        <strain evidence="8 9">DSM 28816</strain>
    </source>
</reference>
<dbReference type="PANTHER" id="PTHR43409:SF7">
    <property type="entry name" value="BLL1977 PROTEIN"/>
    <property type="match status" value="1"/>
</dbReference>
<dbReference type="InterPro" id="IPR006158">
    <property type="entry name" value="Cobalamin-bd"/>
</dbReference>
<dbReference type="GO" id="GO:0031419">
    <property type="term" value="F:cobalamin binding"/>
    <property type="evidence" value="ECO:0007669"/>
    <property type="project" value="InterPro"/>
</dbReference>
<dbReference type="GO" id="GO:0046872">
    <property type="term" value="F:metal ion binding"/>
    <property type="evidence" value="ECO:0007669"/>
    <property type="project" value="UniProtKB-KW"/>
</dbReference>
<dbReference type="PROSITE" id="PS51332">
    <property type="entry name" value="B12_BINDING"/>
    <property type="match status" value="1"/>
</dbReference>
<dbReference type="PROSITE" id="PS51918">
    <property type="entry name" value="RADICAL_SAM"/>
    <property type="match status" value="1"/>
</dbReference>
<dbReference type="InterPro" id="IPR007197">
    <property type="entry name" value="rSAM"/>
</dbReference>
<dbReference type="SFLD" id="SFLDS00029">
    <property type="entry name" value="Radical_SAM"/>
    <property type="match status" value="1"/>
</dbReference>
<dbReference type="SFLD" id="SFLDG01082">
    <property type="entry name" value="B12-binding_domain_containing"/>
    <property type="match status" value="1"/>
</dbReference>
<gene>
    <name evidence="8" type="ORF">C8E03_101563</name>
</gene>
<feature type="domain" description="Radical SAM core" evidence="7">
    <location>
        <begin position="203"/>
        <end position="438"/>
    </location>
</feature>
<dbReference type="Gene3D" id="3.80.30.20">
    <property type="entry name" value="tm_1862 like domain"/>
    <property type="match status" value="1"/>
</dbReference>
<feature type="domain" description="B12-binding" evidence="6">
    <location>
        <begin position="16"/>
        <end position="155"/>
    </location>
</feature>
<dbReference type="PANTHER" id="PTHR43409">
    <property type="entry name" value="ANAEROBIC MAGNESIUM-PROTOPORPHYRIN IX MONOMETHYL ESTER CYCLASE-RELATED"/>
    <property type="match status" value="1"/>
</dbReference>
<sequence>MEKNKYVCLIQPHTSFKLAKIQPALFDQFDSIGLLALASYLKSKGYIVEVLHLAKALRNGYTVEQVINKIKERKPVLFGIGNMWVHQSVGMLETAKLIRNIYGDIPIVIGGQHASFFAQDIVRGYFDIIDGVIVGEGEETLHELVRSVENTGKLDRDIAGYMTYDQDMNQVSFKPREVKLKLDDLPFMSHSVVWPKIKPAKGDIIPFAAALDTVRGGCPQQCAYCLEADDIGRLGRRKRDFHSPEYLVEQLKIYLKEGKTNILIQDSFYANGNKPIEKYVELVKKNNLKMDAMHFFIEPGYVNSDIFEVLESFPAKKVAVDYGIETGSEKVAKNMNRYHNMDKIYSDVEILGKTKTLSTAWWLISLPGETKEDVRLTEEAIKETTKMGVFTERVSQLLLFPQTDLYKNRHLYNINAYFHNYDDFKIFSTVERRENGIYSELVTHDMPYQTKEDTLRWLKELKKSTREATVKSPYYKQMTELGFELNDFDFF</sequence>
<dbReference type="RefSeq" id="WP_110290238.1">
    <property type="nucleotide sequence ID" value="NZ_QICS01000001.1"/>
</dbReference>
<evidence type="ECO:0000256" key="1">
    <source>
        <dbReference type="ARBA" id="ARBA00001966"/>
    </source>
</evidence>
<dbReference type="EMBL" id="QICS01000001">
    <property type="protein sequence ID" value="PXV95932.1"/>
    <property type="molecule type" value="Genomic_DNA"/>
</dbReference>
<comment type="caution">
    <text evidence="8">The sequence shown here is derived from an EMBL/GenBank/DDBJ whole genome shotgun (WGS) entry which is preliminary data.</text>
</comment>
<evidence type="ECO:0000313" key="9">
    <source>
        <dbReference type="Proteomes" id="UP000247523"/>
    </source>
</evidence>
<dbReference type="SUPFAM" id="SSF102114">
    <property type="entry name" value="Radical SAM enzymes"/>
    <property type="match status" value="1"/>
</dbReference>
<dbReference type="CDD" id="cd02068">
    <property type="entry name" value="radical_SAM_B12_BD"/>
    <property type="match status" value="1"/>
</dbReference>
<evidence type="ECO:0000256" key="4">
    <source>
        <dbReference type="ARBA" id="ARBA00023004"/>
    </source>
</evidence>
<dbReference type="Gene3D" id="3.40.50.280">
    <property type="entry name" value="Cobalamin-binding domain"/>
    <property type="match status" value="1"/>
</dbReference>
<dbReference type="GO" id="GO:0051536">
    <property type="term" value="F:iron-sulfur cluster binding"/>
    <property type="evidence" value="ECO:0007669"/>
    <property type="project" value="UniProtKB-KW"/>
</dbReference>
<dbReference type="SMART" id="SM00729">
    <property type="entry name" value="Elp3"/>
    <property type="match status" value="1"/>
</dbReference>
<accession>A0A318EUJ9</accession>
<name>A0A318EUJ9_9FIRM</name>
<evidence type="ECO:0000256" key="2">
    <source>
        <dbReference type="ARBA" id="ARBA00022691"/>
    </source>
</evidence>
<keyword evidence="4" id="KW-0408">Iron</keyword>
<keyword evidence="3" id="KW-0479">Metal-binding</keyword>
<evidence type="ECO:0000313" key="8">
    <source>
        <dbReference type="EMBL" id="PXV95932.1"/>
    </source>
</evidence>
<dbReference type="InterPro" id="IPR006638">
    <property type="entry name" value="Elp3/MiaA/NifB-like_rSAM"/>
</dbReference>
<protein>
    <submittedName>
        <fullName evidence="8">Radical SAM superfamily enzyme YgiQ (UPF0313 family)</fullName>
    </submittedName>
</protein>
<dbReference type="Proteomes" id="UP000247523">
    <property type="component" value="Unassembled WGS sequence"/>
</dbReference>
<dbReference type="Pfam" id="PF04055">
    <property type="entry name" value="Radical_SAM"/>
    <property type="match status" value="1"/>
</dbReference>
<dbReference type="SUPFAM" id="SSF52242">
    <property type="entry name" value="Cobalamin (vitamin B12)-binding domain"/>
    <property type="match status" value="1"/>
</dbReference>
<evidence type="ECO:0000259" key="6">
    <source>
        <dbReference type="PROSITE" id="PS51332"/>
    </source>
</evidence>
<comment type="cofactor">
    <cofactor evidence="1">
        <name>[4Fe-4S] cluster</name>
        <dbReference type="ChEBI" id="CHEBI:49883"/>
    </cofactor>
</comment>
<proteinExistence type="predicted"/>
<dbReference type="Pfam" id="PF02310">
    <property type="entry name" value="B12-binding"/>
    <property type="match status" value="1"/>
</dbReference>
<keyword evidence="2" id="KW-0949">S-adenosyl-L-methionine</keyword>
<dbReference type="AlphaFoldDB" id="A0A318EUJ9"/>
<dbReference type="InterPro" id="IPR051198">
    <property type="entry name" value="BchE-like"/>
</dbReference>